<feature type="transmembrane region" description="Helical" evidence="6">
    <location>
        <begin position="473"/>
        <end position="492"/>
    </location>
</feature>
<accession>A0A8F9TSC0</accession>
<dbReference type="RefSeq" id="WP_220161239.1">
    <property type="nucleotide sequence ID" value="NZ_CP080507.1"/>
</dbReference>
<proteinExistence type="inferred from homology"/>
<keyword evidence="3 6" id="KW-0812">Transmembrane</keyword>
<evidence type="ECO:0000256" key="6">
    <source>
        <dbReference type="SAM" id="Phobius"/>
    </source>
</evidence>
<organism evidence="7 8">
    <name type="scientific">Horticoccus luteus</name>
    <dbReference type="NCBI Taxonomy" id="2862869"/>
    <lineage>
        <taxon>Bacteria</taxon>
        <taxon>Pseudomonadati</taxon>
        <taxon>Verrucomicrobiota</taxon>
        <taxon>Opitutia</taxon>
        <taxon>Opitutales</taxon>
        <taxon>Opitutaceae</taxon>
        <taxon>Horticoccus</taxon>
    </lineage>
</organism>
<dbReference type="InterPro" id="IPR012681">
    <property type="entry name" value="NCS1"/>
</dbReference>
<feature type="transmembrane region" description="Helical" evidence="6">
    <location>
        <begin position="433"/>
        <end position="461"/>
    </location>
</feature>
<evidence type="ECO:0000256" key="3">
    <source>
        <dbReference type="ARBA" id="ARBA00022692"/>
    </source>
</evidence>
<feature type="transmembrane region" description="Helical" evidence="6">
    <location>
        <begin position="322"/>
        <end position="341"/>
    </location>
</feature>
<evidence type="ECO:0000256" key="5">
    <source>
        <dbReference type="ARBA" id="ARBA00023136"/>
    </source>
</evidence>
<dbReference type="GO" id="GO:0015205">
    <property type="term" value="F:nucleobase transmembrane transporter activity"/>
    <property type="evidence" value="ECO:0007669"/>
    <property type="project" value="TreeGrafter"/>
</dbReference>
<feature type="transmembrane region" description="Helical" evidence="6">
    <location>
        <begin position="362"/>
        <end position="381"/>
    </location>
</feature>
<evidence type="ECO:0000256" key="1">
    <source>
        <dbReference type="ARBA" id="ARBA00004141"/>
    </source>
</evidence>
<dbReference type="InterPro" id="IPR001248">
    <property type="entry name" value="Pur-cyt_permease"/>
</dbReference>
<feature type="transmembrane region" description="Helical" evidence="6">
    <location>
        <begin position="279"/>
        <end position="302"/>
    </location>
</feature>
<gene>
    <name evidence="7" type="ORF">K0B96_12545</name>
</gene>
<keyword evidence="8" id="KW-1185">Reference proteome</keyword>
<dbReference type="PANTHER" id="PTHR30618">
    <property type="entry name" value="NCS1 FAMILY PURINE/PYRIMIDINE TRANSPORTER"/>
    <property type="match status" value="1"/>
</dbReference>
<comment type="similarity">
    <text evidence="2">Belongs to the purine-cytosine permease (2.A.39) family.</text>
</comment>
<reference evidence="7" key="1">
    <citation type="submission" date="2021-08" db="EMBL/GenBank/DDBJ databases">
        <title>Genome of a novel bacterium of the phylum Verrucomicrobia, Oleiharenicola sp. KSB-15.</title>
        <authorList>
            <person name="Chung J.-H."/>
            <person name="Ahn J.-H."/>
            <person name="Yoon Y."/>
            <person name="Kim D.-Y."/>
            <person name="An S.-H."/>
            <person name="Park I."/>
            <person name="Yeon J."/>
        </authorList>
    </citation>
    <scope>NUCLEOTIDE SEQUENCE</scope>
    <source>
        <strain evidence="7">KSB-15</strain>
    </source>
</reference>
<dbReference type="KEGG" id="ole:K0B96_12545"/>
<dbReference type="CDD" id="cd11485">
    <property type="entry name" value="SLC-NCS1sbd_YbbW-like"/>
    <property type="match status" value="1"/>
</dbReference>
<feature type="transmembrane region" description="Helical" evidence="6">
    <location>
        <begin position="126"/>
        <end position="154"/>
    </location>
</feature>
<sequence>MSTESRTSGTLTDPSAGSSVLTTSPLYNADLAPVPAERRTWTRWHIAALWVGMAVCIPTYTIASGLIASGLNWWQALLCVLLGNLIVLIPMTLNAHPGTAYGIPFPVLLRASFGTLGANLPALMRAIVACGWFGIQTWVGGAAIYSTAAIIFGFDPATKIALPVLGLSPGEFSCFLLFWAINVYFIVRGMESIKWLETFSAPFLLLVGGALMLWAYHAAHGFGPIFAQPDTLFAAGKFWPIFGGGLTAMVGFWATLSLNIPDFSRFARSQRDQIVGQALGLPTTMTFYSFIGIVVTSATLVIFGNAIWDPVVVIAKFGSKSLSALALLTLAVATLSTNIAANVVSSANDFSNLAPRRISFKLGGLLTAIIGLVMMPWKLMADPTGYIFTWLIGYSALLGPIAGIMIADYFVVRRKQLDVAALYDPHGAYRFTHGFSLVALLAFLLAVLPSLPGFLVAVGAVAPTSVAPIFLNLYNIAWFVGFALAFAVYLVLRPLARRA</sequence>
<keyword evidence="4 6" id="KW-1133">Transmembrane helix</keyword>
<dbReference type="GO" id="GO:0005886">
    <property type="term" value="C:plasma membrane"/>
    <property type="evidence" value="ECO:0007669"/>
    <property type="project" value="TreeGrafter"/>
</dbReference>
<feature type="transmembrane region" description="Helical" evidence="6">
    <location>
        <begin position="160"/>
        <end position="187"/>
    </location>
</feature>
<dbReference type="Proteomes" id="UP000825051">
    <property type="component" value="Chromosome"/>
</dbReference>
<dbReference type="PANTHER" id="PTHR30618:SF0">
    <property type="entry name" value="PURINE-URACIL PERMEASE NCS1"/>
    <property type="match status" value="1"/>
</dbReference>
<feature type="transmembrane region" description="Helical" evidence="6">
    <location>
        <begin position="238"/>
        <end position="258"/>
    </location>
</feature>
<feature type="transmembrane region" description="Helical" evidence="6">
    <location>
        <begin position="387"/>
        <end position="412"/>
    </location>
</feature>
<dbReference type="NCBIfam" id="TIGR00800">
    <property type="entry name" value="ncs1"/>
    <property type="match status" value="1"/>
</dbReference>
<dbReference type="FunFam" id="1.10.4160.10:FF:000001">
    <property type="entry name" value="Uracil permease, putative"/>
    <property type="match status" value="1"/>
</dbReference>
<evidence type="ECO:0000313" key="8">
    <source>
        <dbReference type="Proteomes" id="UP000825051"/>
    </source>
</evidence>
<evidence type="ECO:0000256" key="4">
    <source>
        <dbReference type="ARBA" id="ARBA00022989"/>
    </source>
</evidence>
<dbReference type="InterPro" id="IPR045225">
    <property type="entry name" value="Uracil/uridine/allantoin_perm"/>
</dbReference>
<dbReference type="Pfam" id="PF02133">
    <property type="entry name" value="Transp_cyt_pur"/>
    <property type="match status" value="1"/>
</dbReference>
<keyword evidence="5 6" id="KW-0472">Membrane</keyword>
<comment type="subcellular location">
    <subcellularLocation>
        <location evidence="1">Membrane</location>
        <topology evidence="1">Multi-pass membrane protein</topology>
    </subcellularLocation>
</comment>
<name>A0A8F9TSC0_9BACT</name>
<evidence type="ECO:0000313" key="7">
    <source>
        <dbReference type="EMBL" id="QYM78135.1"/>
    </source>
</evidence>
<feature type="transmembrane region" description="Helical" evidence="6">
    <location>
        <begin position="47"/>
        <end position="67"/>
    </location>
</feature>
<dbReference type="AlphaFoldDB" id="A0A8F9TSC0"/>
<dbReference type="Gene3D" id="1.10.4160.10">
    <property type="entry name" value="Hydantoin permease"/>
    <property type="match status" value="1"/>
</dbReference>
<dbReference type="EMBL" id="CP080507">
    <property type="protein sequence ID" value="QYM78135.1"/>
    <property type="molecule type" value="Genomic_DNA"/>
</dbReference>
<feature type="transmembrane region" description="Helical" evidence="6">
    <location>
        <begin position="73"/>
        <end position="93"/>
    </location>
</feature>
<protein>
    <submittedName>
        <fullName evidence="7">NCS1 family nucleobase:cation symporter-1</fullName>
    </submittedName>
</protein>
<evidence type="ECO:0000256" key="2">
    <source>
        <dbReference type="ARBA" id="ARBA00008974"/>
    </source>
</evidence>
<feature type="transmembrane region" description="Helical" evidence="6">
    <location>
        <begin position="199"/>
        <end position="218"/>
    </location>
</feature>